<dbReference type="RefSeq" id="XP_036356976.1">
    <property type="nucleotide sequence ID" value="XM_036501083.1"/>
</dbReference>
<proteinExistence type="predicted"/>
<feature type="compositionally biased region" description="Low complexity" evidence="1">
    <location>
        <begin position="434"/>
        <end position="446"/>
    </location>
</feature>
<feature type="region of interest" description="Disordered" evidence="1">
    <location>
        <begin position="574"/>
        <end position="598"/>
    </location>
</feature>
<gene>
    <name evidence="3" type="primary">LOC118762476</name>
</gene>
<dbReference type="KEGG" id="osn:118762476"/>
<dbReference type="AlphaFoldDB" id="A0A7E6EMW3"/>
<feature type="compositionally biased region" description="Polar residues" evidence="1">
    <location>
        <begin position="629"/>
        <end position="644"/>
    </location>
</feature>
<sequence length="874" mass="99899">MEDLIRSIPHINVGNIQMANWQDVKITLFPDCSESNCTIVLNSLKFTLKYPLQRKNIHKCSSSERAKFLENFQIVDTGIIIVNLEDVWKNRQNLNKLVRWKHVISKDASSLNCRASQLVSNIDNVLNSSFLPSCDSIAKLPNQIIWSVPHISVQGNPMASWSDIRDVLFPGCTGKNCTIVLNCLRLKLKYPLITQNIYTCSSKQQSRFLSKFQMLPKMDTIVNLKQVIFHWSCLVEMVVKKHWATKDPSSSSCTLFSLYHSIANTNNTINSANFQGSTSELYSLSLLPFSGADGLMYNLPGFIRTDNRGQRQAYVPIHALLNVFPAMSLTVKDILRWQFHITTLNSWSNQETNWDQPVILCPRKLTAQMPDILTQTGFLCSYITSQTMLLNWTIFMRALYRMSPPSTATILWEEKFYSHKSPGTSILKIHLSKNNTNRNNNSQNRQELSRTTENNSSEKVLNYQLLLWEYQKSKQRALIFLKTTSVNNGAEAGGTPFKNWLHLTKKTITFCRSNKPNRNQLNDVNVSGNKTNDKTSQTVPLSRTKTCIVATDKKNAGTRPEKLNFNHKKQLPHYLPKEKNTNPQIYSSTPTSGKKSGLTLNARSHQEKLHSKENNDSVNFLAKRKTAEKSTVPTSSSGKTSTRRVLQTYGHSERKCKVPIQNSKKLSKQKKRTMIMKNGTSLKYKKELQRNCKGMLNITNNSRSRFNNKENIREVSSDVGENYPSKVNQGFINVDWKSIYPVHGSLIKAKPIKKNILMRELLKKDIDLLRETAKLVCTCRDAYRPADKAPLCRFLQQKFNTNSSHCLVHSLIVGEKPQRKTRNSDPKLESTSLEPKDNANDNNKLTSTKEKLFFVRHPKKVMLDAYHRQKPEVE</sequence>
<evidence type="ECO:0000256" key="1">
    <source>
        <dbReference type="SAM" id="MobiDB-lite"/>
    </source>
</evidence>
<accession>A0A7E6EMW3</accession>
<keyword evidence="2" id="KW-1185">Reference proteome</keyword>
<organism evidence="2 3">
    <name type="scientific">Octopus sinensis</name>
    <name type="common">East Asian common octopus</name>
    <dbReference type="NCBI Taxonomy" id="2607531"/>
    <lineage>
        <taxon>Eukaryota</taxon>
        <taxon>Metazoa</taxon>
        <taxon>Spiralia</taxon>
        <taxon>Lophotrochozoa</taxon>
        <taxon>Mollusca</taxon>
        <taxon>Cephalopoda</taxon>
        <taxon>Coleoidea</taxon>
        <taxon>Octopodiformes</taxon>
        <taxon>Octopoda</taxon>
        <taxon>Incirrata</taxon>
        <taxon>Octopodidae</taxon>
        <taxon>Octopus</taxon>
    </lineage>
</organism>
<evidence type="ECO:0000313" key="2">
    <source>
        <dbReference type="Proteomes" id="UP000515154"/>
    </source>
</evidence>
<feature type="region of interest" description="Disordered" evidence="1">
    <location>
        <begin position="624"/>
        <end position="644"/>
    </location>
</feature>
<name>A0A7E6EMW3_9MOLL</name>
<evidence type="ECO:0000313" key="3">
    <source>
        <dbReference type="RefSeq" id="XP_036356976.1"/>
    </source>
</evidence>
<feature type="region of interest" description="Disordered" evidence="1">
    <location>
        <begin position="817"/>
        <end position="850"/>
    </location>
</feature>
<dbReference type="Proteomes" id="UP000515154">
    <property type="component" value="Linkage group LG3"/>
</dbReference>
<protein>
    <submittedName>
        <fullName evidence="3">Uncharacterized protein LOC118762476</fullName>
    </submittedName>
</protein>
<feature type="region of interest" description="Disordered" evidence="1">
    <location>
        <begin position="433"/>
        <end position="455"/>
    </location>
</feature>
<reference evidence="3" key="1">
    <citation type="submission" date="2025-08" db="UniProtKB">
        <authorList>
            <consortium name="RefSeq"/>
        </authorList>
    </citation>
    <scope>IDENTIFICATION</scope>
</reference>
<feature type="compositionally biased region" description="Basic and acidic residues" evidence="1">
    <location>
        <begin position="817"/>
        <end position="839"/>
    </location>
</feature>
<feature type="compositionally biased region" description="Polar residues" evidence="1">
    <location>
        <begin position="581"/>
        <end position="598"/>
    </location>
</feature>